<keyword evidence="4 7" id="KW-0418">Kinase</keyword>
<dbReference type="GO" id="GO:0008673">
    <property type="term" value="F:2-dehydro-3-deoxygluconokinase activity"/>
    <property type="evidence" value="ECO:0007669"/>
    <property type="project" value="UniProtKB-EC"/>
</dbReference>
<dbReference type="Proteomes" id="UP000000788">
    <property type="component" value="Chromosome"/>
</dbReference>
<accession>A9BD71</accession>
<dbReference type="InterPro" id="IPR029056">
    <property type="entry name" value="Ribokinase-like"/>
</dbReference>
<organism evidence="7 8">
    <name type="scientific">Prochlorococcus marinus (strain MIT 9211)</name>
    <dbReference type="NCBI Taxonomy" id="93059"/>
    <lineage>
        <taxon>Bacteria</taxon>
        <taxon>Bacillati</taxon>
        <taxon>Cyanobacteriota</taxon>
        <taxon>Cyanophyceae</taxon>
        <taxon>Synechococcales</taxon>
        <taxon>Prochlorococcaceae</taxon>
        <taxon>Prochlorococcus</taxon>
    </lineage>
</organism>
<evidence type="ECO:0000313" key="8">
    <source>
        <dbReference type="Proteomes" id="UP000000788"/>
    </source>
</evidence>
<feature type="domain" description="Carbohydrate kinase PfkB" evidence="6">
    <location>
        <begin position="5"/>
        <end position="321"/>
    </location>
</feature>
<dbReference type="eggNOG" id="COG0524">
    <property type="taxonomic scope" value="Bacteria"/>
</dbReference>
<gene>
    <name evidence="7" type="ordered locus">P9211_17531</name>
</gene>
<dbReference type="GO" id="GO:0004747">
    <property type="term" value="F:ribokinase activity"/>
    <property type="evidence" value="ECO:0007669"/>
    <property type="project" value="UniProtKB-EC"/>
</dbReference>
<dbReference type="PROSITE" id="PS00583">
    <property type="entry name" value="PFKB_KINASES_1"/>
    <property type="match status" value="1"/>
</dbReference>
<proteinExistence type="inferred from homology"/>
<dbReference type="PROSITE" id="PS00584">
    <property type="entry name" value="PFKB_KINASES_2"/>
    <property type="match status" value="1"/>
</dbReference>
<dbReference type="PANTHER" id="PTHR43085">
    <property type="entry name" value="HEXOKINASE FAMILY MEMBER"/>
    <property type="match status" value="1"/>
</dbReference>
<evidence type="ECO:0000259" key="6">
    <source>
        <dbReference type="Pfam" id="PF00294"/>
    </source>
</evidence>
<dbReference type="STRING" id="93059.P9211_17531"/>
<evidence type="ECO:0000256" key="1">
    <source>
        <dbReference type="ARBA" id="ARBA00010688"/>
    </source>
</evidence>
<dbReference type="SUPFAM" id="SSF53613">
    <property type="entry name" value="Ribokinase-like"/>
    <property type="match status" value="1"/>
</dbReference>
<dbReference type="Gene3D" id="3.40.1190.20">
    <property type="match status" value="1"/>
</dbReference>
<evidence type="ECO:0000256" key="4">
    <source>
        <dbReference type="ARBA" id="ARBA00022777"/>
    </source>
</evidence>
<evidence type="ECO:0000256" key="5">
    <source>
        <dbReference type="ARBA" id="ARBA00022840"/>
    </source>
</evidence>
<dbReference type="EC" id="2.7.1.45" evidence="7"/>
<dbReference type="Pfam" id="PF00294">
    <property type="entry name" value="PfkB"/>
    <property type="match status" value="1"/>
</dbReference>
<dbReference type="GO" id="GO:0008865">
    <property type="term" value="F:fructokinase activity"/>
    <property type="evidence" value="ECO:0007669"/>
    <property type="project" value="UniProtKB-EC"/>
</dbReference>
<dbReference type="CDD" id="cd01167">
    <property type="entry name" value="bac_FRK"/>
    <property type="match status" value="1"/>
</dbReference>
<sequence>MNSPKVICVGEALVDRLGPCGGDPAVDKPVQDCLGGAPANVACGLARLGIDAAFIGCLGDDSIGAEFRRLFMSRDVNIAGLQIHPELPSRVVLVRRDLSGERTFEGFEGDHRKGYADQHLGLTQLKETLPALFQEASWLLLGTILLASKSSKEAVLWMVDQAKKYSLSIAIDINWRPTFWDPNSSPDSPPSREIKLAIHDLLKHADLLKLAKEEAVWFFNSHTPTEISNSLPKKPSVIITDGSRPINWVLGESVGHMKTSVPRKVVDTTGAGDSFTAGIISQLLQTPLSQGDLLNPKEIVRFAAACGALVCEGAGAIEPQPIYGQVKEFLSLDVGEKS</sequence>
<reference evidence="7 8" key="1">
    <citation type="journal article" date="2007" name="PLoS Genet.">
        <title>Patterns and implications of gene gain and loss in the evolution of Prochlorococcus.</title>
        <authorList>
            <person name="Kettler G.C."/>
            <person name="Martiny A.C."/>
            <person name="Huang K."/>
            <person name="Zucker J."/>
            <person name="Coleman M.L."/>
            <person name="Rodrigue S."/>
            <person name="Chen F."/>
            <person name="Lapidus A."/>
            <person name="Ferriera S."/>
            <person name="Johnson J."/>
            <person name="Steglich C."/>
            <person name="Church G.M."/>
            <person name="Richardson P."/>
            <person name="Chisholm S.W."/>
        </authorList>
    </citation>
    <scope>NUCLEOTIDE SEQUENCE [LARGE SCALE GENOMIC DNA]</scope>
    <source>
        <strain evidence="8">MIT 9211</strain>
    </source>
</reference>
<evidence type="ECO:0000256" key="3">
    <source>
        <dbReference type="ARBA" id="ARBA00022741"/>
    </source>
</evidence>
<dbReference type="EC" id="2.7.1.4" evidence="7"/>
<dbReference type="InterPro" id="IPR002173">
    <property type="entry name" value="Carboh/pur_kinase_PfkB_CS"/>
</dbReference>
<dbReference type="GO" id="GO:0005524">
    <property type="term" value="F:ATP binding"/>
    <property type="evidence" value="ECO:0007669"/>
    <property type="project" value="UniProtKB-KW"/>
</dbReference>
<dbReference type="RefSeq" id="WP_012196304.1">
    <property type="nucleotide sequence ID" value="NC_009976.1"/>
</dbReference>
<dbReference type="EMBL" id="CP000878">
    <property type="protein sequence ID" value="ABX09684.1"/>
    <property type="molecule type" value="Genomic_DNA"/>
</dbReference>
<comment type="similarity">
    <text evidence="1">Belongs to the carbohydrate kinase PfkB family.</text>
</comment>
<keyword evidence="3" id="KW-0547">Nucleotide-binding</keyword>
<dbReference type="AlphaFoldDB" id="A9BD71"/>
<dbReference type="PANTHER" id="PTHR43085:SF1">
    <property type="entry name" value="PSEUDOURIDINE KINASE-RELATED"/>
    <property type="match status" value="1"/>
</dbReference>
<dbReference type="KEGG" id="pmj:P9211_17531"/>
<keyword evidence="5" id="KW-0067">ATP-binding</keyword>
<dbReference type="InterPro" id="IPR050306">
    <property type="entry name" value="PfkB_Carbo_kinase"/>
</dbReference>
<evidence type="ECO:0000256" key="2">
    <source>
        <dbReference type="ARBA" id="ARBA00022679"/>
    </source>
</evidence>
<dbReference type="OrthoDB" id="9813569at2"/>
<keyword evidence="8" id="KW-1185">Reference proteome</keyword>
<dbReference type="InterPro" id="IPR011611">
    <property type="entry name" value="PfkB_dom"/>
</dbReference>
<keyword evidence="2 7" id="KW-0808">Transferase</keyword>
<name>A9BD71_PROM4</name>
<protein>
    <submittedName>
        <fullName evidence="7">Putative carbohydrate kinase</fullName>
        <ecNumber evidence="7">2.7.1.15</ecNumber>
        <ecNumber evidence="7">2.7.1.4</ecNumber>
        <ecNumber evidence="7">2.7.1.45</ecNumber>
    </submittedName>
</protein>
<evidence type="ECO:0000313" key="7">
    <source>
        <dbReference type="EMBL" id="ABX09684.1"/>
    </source>
</evidence>
<dbReference type="EC" id="2.7.1.15" evidence="7"/>
<dbReference type="HOGENOM" id="CLU_027634_6_1_3"/>